<evidence type="ECO:0000313" key="10">
    <source>
        <dbReference type="Proteomes" id="UP000031271"/>
    </source>
</evidence>
<feature type="domain" description="Single Cache" evidence="7">
    <location>
        <begin position="35"/>
        <end position="120"/>
    </location>
</feature>
<evidence type="ECO:0000256" key="2">
    <source>
        <dbReference type="ARBA" id="ARBA00022475"/>
    </source>
</evidence>
<sequence>MQTKHKTLLVLSMLGALGTAPLVSAAPDAEQARPTGSVERSHARQAEALLADAVEHLKRNGAEQALADFNQRNGRFAQGEYYVFVLDKAGTMRASSGASHNLVGLDVTQLQDAAGKAFMAEILDKAKSAESGAVDYHWLNPSNNKLQNKTSLFRRSGDYIVCVGYYIPRSSAEQARTLLDKAVALVEKEGGDAAYRRFNDPQGGFVIGDEYVFVIGLEDGKYRASGGSPNLVGTDVREVRDAAGEPLFQEMIELAKKDGSGSVDYVWRNPATNAVEQKHTLIRRVGDVLLGVGYYTPR</sequence>
<comment type="subcellular location">
    <subcellularLocation>
        <location evidence="1">Cell membrane</location>
        <topology evidence="1">Multi-pass membrane protein</topology>
    </subcellularLocation>
</comment>
<dbReference type="Pfam" id="PF08269">
    <property type="entry name" value="dCache_2"/>
    <property type="match status" value="1"/>
</dbReference>
<reference evidence="9 11" key="2">
    <citation type="submission" date="2016-10" db="EMBL/GenBank/DDBJ databases">
        <authorList>
            <person name="Varghese N."/>
            <person name="Submissions S."/>
        </authorList>
    </citation>
    <scope>NUCLEOTIDE SEQUENCE [LARGE SCALE GENOMIC DNA]</scope>
    <source>
        <strain evidence="9 11">DSM 6083</strain>
    </source>
</reference>
<evidence type="ECO:0000256" key="5">
    <source>
        <dbReference type="ARBA" id="ARBA00023136"/>
    </source>
</evidence>
<dbReference type="InterPro" id="IPR004010">
    <property type="entry name" value="Double_Cache_2"/>
</dbReference>
<proteinExistence type="predicted"/>
<feature type="domain" description="Single Cache" evidence="7">
    <location>
        <begin position="169"/>
        <end position="249"/>
    </location>
</feature>
<evidence type="ECO:0000313" key="11">
    <source>
        <dbReference type="Proteomes" id="UP000182276"/>
    </source>
</evidence>
<dbReference type="RefSeq" id="WP_041108688.1">
    <property type="nucleotide sequence ID" value="NZ_CP007511.1"/>
</dbReference>
<evidence type="ECO:0000313" key="8">
    <source>
        <dbReference type="EMBL" id="AJE13763.1"/>
    </source>
</evidence>
<evidence type="ECO:0000313" key="9">
    <source>
        <dbReference type="EMBL" id="SDL96004.1"/>
    </source>
</evidence>
<dbReference type="GeneID" id="77258582"/>
<protein>
    <submittedName>
        <fullName evidence="8">Chemotaxis protein</fullName>
    </submittedName>
    <submittedName>
        <fullName evidence="9">Cytochrome c</fullName>
    </submittedName>
</protein>
<dbReference type="Proteomes" id="UP000031271">
    <property type="component" value="Chromosome"/>
</dbReference>
<feature type="signal peptide" evidence="6">
    <location>
        <begin position="1"/>
        <end position="25"/>
    </location>
</feature>
<keyword evidence="6" id="KW-0732">Signal</keyword>
<evidence type="ECO:0000256" key="1">
    <source>
        <dbReference type="ARBA" id="ARBA00004651"/>
    </source>
</evidence>
<keyword evidence="3" id="KW-0812">Transmembrane</keyword>
<keyword evidence="4" id="KW-1133">Transmembrane helix</keyword>
<dbReference type="InterPro" id="IPR033480">
    <property type="entry name" value="sCache_2"/>
</dbReference>
<evidence type="ECO:0000256" key="6">
    <source>
        <dbReference type="SAM" id="SignalP"/>
    </source>
</evidence>
<feature type="chain" id="PRO_5034677313" evidence="6">
    <location>
        <begin position="26"/>
        <end position="298"/>
    </location>
</feature>
<dbReference type="EMBL" id="FNHO01000001">
    <property type="protein sequence ID" value="SDL96004.1"/>
    <property type="molecule type" value="Genomic_DNA"/>
</dbReference>
<dbReference type="Proteomes" id="UP000182276">
    <property type="component" value="Unassembled WGS sequence"/>
</dbReference>
<dbReference type="EMBL" id="CP007511">
    <property type="protein sequence ID" value="AJE13763.1"/>
    <property type="molecule type" value="Genomic_DNA"/>
</dbReference>
<dbReference type="AlphaFoldDB" id="A0A8D4C4X2"/>
<name>A0A8D4C4X2_9GAMM</name>
<organism evidence="8 10">
    <name type="scientific">Stutzerimonas balearica DSM 6083</name>
    <dbReference type="NCBI Taxonomy" id="1123016"/>
    <lineage>
        <taxon>Bacteria</taxon>
        <taxon>Pseudomonadati</taxon>
        <taxon>Pseudomonadota</taxon>
        <taxon>Gammaproteobacteria</taxon>
        <taxon>Pseudomonadales</taxon>
        <taxon>Pseudomonadaceae</taxon>
        <taxon>Stutzerimonas</taxon>
    </lineage>
</organism>
<evidence type="ECO:0000256" key="3">
    <source>
        <dbReference type="ARBA" id="ARBA00022692"/>
    </source>
</evidence>
<dbReference type="GO" id="GO:0005886">
    <property type="term" value="C:plasma membrane"/>
    <property type="evidence" value="ECO:0007669"/>
    <property type="project" value="UniProtKB-SubCell"/>
</dbReference>
<evidence type="ECO:0000256" key="4">
    <source>
        <dbReference type="ARBA" id="ARBA00022989"/>
    </source>
</evidence>
<dbReference type="Gene3D" id="3.30.450.20">
    <property type="entry name" value="PAS domain"/>
    <property type="match status" value="2"/>
</dbReference>
<reference evidence="10" key="1">
    <citation type="submission" date="2014-03" db="EMBL/GenBank/DDBJ databases">
        <title>Complete genome of Pseudomonas balearica DSM 6083T, a sewage water isolate from an enrichment with 2-methylnaphthalene.</title>
        <authorList>
            <person name="Salva-Serra F."/>
            <person name="Jaen-Luchoro D."/>
            <person name="Busquets A."/>
            <person name="Pena A."/>
            <person name="Gomila M."/>
            <person name="Bosch R."/>
            <person name="Nogales B."/>
            <person name="Garcia-Valdes E."/>
            <person name="Lalucat J."/>
            <person name="Bennasar A."/>
        </authorList>
    </citation>
    <scope>NUCLEOTIDE SEQUENCE [LARGE SCALE GENOMIC DNA]</scope>
    <source>
        <strain evidence="10">DSM 6083</strain>
    </source>
</reference>
<keyword evidence="5" id="KW-0472">Membrane</keyword>
<accession>A0A8D4C4X2</accession>
<keyword evidence="11" id="KW-1185">Reference proteome</keyword>
<gene>
    <name evidence="8" type="ORF">CL52_01405</name>
    <name evidence="9" type="ORF">SAMN05660875_101290</name>
</gene>
<dbReference type="KEGG" id="pbm:CL52_01405"/>
<keyword evidence="2" id="KW-1003">Cell membrane</keyword>
<evidence type="ECO:0000259" key="7">
    <source>
        <dbReference type="SMART" id="SM01049"/>
    </source>
</evidence>
<dbReference type="SMART" id="SM01049">
    <property type="entry name" value="Cache_2"/>
    <property type="match status" value="2"/>
</dbReference>
<dbReference type="Pfam" id="PF17200">
    <property type="entry name" value="sCache_2"/>
    <property type="match status" value="1"/>
</dbReference>
<reference evidence="8 10" key="3">
    <citation type="journal article" name="Genome Announc.">
        <title>Complete Genome Sequence of Pseudomonas balearica DSM 6083T.</title>
        <authorList>
            <person name="Bennasar-Figueras A."/>
            <person name="Salva-Serra F."/>
            <person name="Jaen-Luchoro D."/>
            <person name="Segui C."/>
            <person name="Aliaga F."/>
            <person name="Busquets A."/>
            <person name="Gomila M."/>
            <person name="Moore E.R."/>
            <person name="Lalucat J."/>
        </authorList>
    </citation>
    <scope>NUCLEOTIDE SEQUENCE [LARGE SCALE GENOMIC DNA]</scope>
    <source>
        <strain evidence="10">DSM 6083</strain>
        <strain evidence="8">DSM6083</strain>
    </source>
</reference>